<dbReference type="EMBL" id="CP000482">
    <property type="protein sequence ID" value="ABK99578.1"/>
    <property type="molecule type" value="Genomic_DNA"/>
</dbReference>
<evidence type="ECO:0000256" key="10">
    <source>
        <dbReference type="ARBA" id="ARBA00049878"/>
    </source>
</evidence>
<dbReference type="RefSeq" id="WP_011735844.1">
    <property type="nucleotide sequence ID" value="NC_008609.1"/>
</dbReference>
<dbReference type="UniPathway" id="UPA00344"/>
<sequence length="131" mass="14828">MISAYATQQTFDHLELYRAFLERETDATGTVVLHHGRVKRPGKQVADFSSVELKSLVADVNERLAAIARLAEEQFNLNQVLVVHRLGTIHACDSVLLAIVSGKTRDRCFQACSWIVDEVKKEEFIQLIEME</sequence>
<gene>
    <name evidence="11" type="ordered locus">Ppro_1969</name>
</gene>
<evidence type="ECO:0000256" key="9">
    <source>
        <dbReference type="ARBA" id="ARBA00032474"/>
    </source>
</evidence>
<proteinExistence type="inferred from homology"/>
<dbReference type="Pfam" id="PF02391">
    <property type="entry name" value="MoaE"/>
    <property type="match status" value="1"/>
</dbReference>
<evidence type="ECO:0000256" key="4">
    <source>
        <dbReference type="ARBA" id="ARBA00013858"/>
    </source>
</evidence>
<dbReference type="GO" id="GO:0030366">
    <property type="term" value="F:molybdopterin synthase activity"/>
    <property type="evidence" value="ECO:0007669"/>
    <property type="project" value="UniProtKB-EC"/>
</dbReference>
<evidence type="ECO:0000256" key="2">
    <source>
        <dbReference type="ARBA" id="ARBA00005426"/>
    </source>
</evidence>
<protein>
    <recommendedName>
        <fullName evidence="4">Molybdopterin synthase catalytic subunit</fullName>
        <ecNumber evidence="3">2.8.1.12</ecNumber>
    </recommendedName>
    <alternativeName>
        <fullName evidence="8">MPT synthase subunit 2</fullName>
    </alternativeName>
    <alternativeName>
        <fullName evidence="6">Molybdenum cofactor biosynthesis protein E</fullName>
    </alternativeName>
    <alternativeName>
        <fullName evidence="7">Molybdopterin-converting factor large subunit</fullName>
    </alternativeName>
    <alternativeName>
        <fullName evidence="9">Molybdopterin-converting factor subunit 2</fullName>
    </alternativeName>
</protein>
<dbReference type="STRING" id="338966.Ppro_1969"/>
<evidence type="ECO:0000256" key="1">
    <source>
        <dbReference type="ARBA" id="ARBA00005046"/>
    </source>
</evidence>
<accession>A1AQF8</accession>
<dbReference type="KEGG" id="ppd:Ppro_1969"/>
<evidence type="ECO:0000256" key="6">
    <source>
        <dbReference type="ARBA" id="ARBA00029745"/>
    </source>
</evidence>
<dbReference type="InterPro" id="IPR036563">
    <property type="entry name" value="MoaE_sf"/>
</dbReference>
<dbReference type="AlphaFoldDB" id="A1AQF8"/>
<evidence type="ECO:0000256" key="5">
    <source>
        <dbReference type="ARBA" id="ARBA00026066"/>
    </source>
</evidence>
<evidence type="ECO:0000256" key="7">
    <source>
        <dbReference type="ARBA" id="ARBA00030407"/>
    </source>
</evidence>
<dbReference type="GO" id="GO:0006777">
    <property type="term" value="P:Mo-molybdopterin cofactor biosynthetic process"/>
    <property type="evidence" value="ECO:0007669"/>
    <property type="project" value="InterPro"/>
</dbReference>
<organism evidence="11 12">
    <name type="scientific">Pelobacter propionicus (strain DSM 2379 / NBRC 103807 / OttBd1)</name>
    <dbReference type="NCBI Taxonomy" id="338966"/>
    <lineage>
        <taxon>Bacteria</taxon>
        <taxon>Pseudomonadati</taxon>
        <taxon>Thermodesulfobacteriota</taxon>
        <taxon>Desulfuromonadia</taxon>
        <taxon>Desulfuromonadales</taxon>
        <taxon>Desulfuromonadaceae</taxon>
        <taxon>Pelobacter</taxon>
    </lineage>
</organism>
<dbReference type="eggNOG" id="COG0314">
    <property type="taxonomic scope" value="Bacteria"/>
</dbReference>
<evidence type="ECO:0000256" key="8">
    <source>
        <dbReference type="ARBA" id="ARBA00030781"/>
    </source>
</evidence>
<comment type="pathway">
    <text evidence="1">Cofactor biosynthesis; molybdopterin biosynthesis.</text>
</comment>
<evidence type="ECO:0000256" key="3">
    <source>
        <dbReference type="ARBA" id="ARBA00011950"/>
    </source>
</evidence>
<reference evidence="11 12" key="1">
    <citation type="submission" date="2006-10" db="EMBL/GenBank/DDBJ databases">
        <title>Complete sequence of chromosome of Pelobacter propionicus DSM 2379.</title>
        <authorList>
            <consortium name="US DOE Joint Genome Institute"/>
            <person name="Copeland A."/>
            <person name="Lucas S."/>
            <person name="Lapidus A."/>
            <person name="Barry K."/>
            <person name="Detter J.C."/>
            <person name="Glavina del Rio T."/>
            <person name="Hammon N."/>
            <person name="Israni S."/>
            <person name="Dalin E."/>
            <person name="Tice H."/>
            <person name="Pitluck S."/>
            <person name="Saunders E."/>
            <person name="Brettin T."/>
            <person name="Bruce D."/>
            <person name="Han C."/>
            <person name="Tapia R."/>
            <person name="Schmutz J."/>
            <person name="Larimer F."/>
            <person name="Land M."/>
            <person name="Hauser L."/>
            <person name="Kyrpides N."/>
            <person name="Kim E."/>
            <person name="Lovley D."/>
            <person name="Richardson P."/>
        </authorList>
    </citation>
    <scope>NUCLEOTIDE SEQUENCE [LARGE SCALE GENOMIC DNA]</scope>
    <source>
        <strain evidence="12">DSM 2379 / NBRC 103807 / OttBd1</strain>
    </source>
</reference>
<dbReference type="SUPFAM" id="SSF54690">
    <property type="entry name" value="Molybdopterin synthase subunit MoaE"/>
    <property type="match status" value="1"/>
</dbReference>
<dbReference type="Gene3D" id="3.90.1170.40">
    <property type="entry name" value="Molybdopterin biosynthesis MoaE subunit"/>
    <property type="match status" value="1"/>
</dbReference>
<comment type="similarity">
    <text evidence="2">Belongs to the MoaE family.</text>
</comment>
<comment type="subunit">
    <text evidence="5">Heterotetramer of 2 MoaD subunits and 2 MoaE subunits. Also stable as homodimer. The enzyme changes between these two forms during catalysis.</text>
</comment>
<dbReference type="Proteomes" id="UP000006732">
    <property type="component" value="Chromosome"/>
</dbReference>
<evidence type="ECO:0000313" key="12">
    <source>
        <dbReference type="Proteomes" id="UP000006732"/>
    </source>
</evidence>
<dbReference type="HOGENOM" id="CLU_1924554_0_0_7"/>
<name>A1AQF8_PELPD</name>
<comment type="catalytic activity">
    <reaction evidence="10">
        <text>2 [molybdopterin-synthase sulfur-carrier protein]-C-terminal-Gly-aminoethanethioate + cyclic pyranopterin phosphate + H2O = molybdopterin + 2 [molybdopterin-synthase sulfur-carrier protein]-C-terminal Gly-Gly + 2 H(+)</text>
        <dbReference type="Rhea" id="RHEA:26333"/>
        <dbReference type="Rhea" id="RHEA-COMP:12202"/>
        <dbReference type="Rhea" id="RHEA-COMP:19907"/>
        <dbReference type="ChEBI" id="CHEBI:15377"/>
        <dbReference type="ChEBI" id="CHEBI:15378"/>
        <dbReference type="ChEBI" id="CHEBI:58698"/>
        <dbReference type="ChEBI" id="CHEBI:59648"/>
        <dbReference type="ChEBI" id="CHEBI:90778"/>
        <dbReference type="ChEBI" id="CHEBI:232372"/>
        <dbReference type="EC" id="2.8.1.12"/>
    </reaction>
</comment>
<evidence type="ECO:0000313" key="11">
    <source>
        <dbReference type="EMBL" id="ABK99578.1"/>
    </source>
</evidence>
<keyword evidence="12" id="KW-1185">Reference proteome</keyword>
<dbReference type="EC" id="2.8.1.12" evidence="3"/>
<dbReference type="InterPro" id="IPR003448">
    <property type="entry name" value="Mopterin_biosynth_MoaE"/>
</dbReference>
<dbReference type="OrthoDB" id="9803224at2"/>